<proteinExistence type="predicted"/>
<dbReference type="EMBL" id="MFGB01000022">
    <property type="protein sequence ID" value="OGF25295.1"/>
    <property type="molecule type" value="Genomic_DNA"/>
</dbReference>
<sequence length="65" mass="7018">MDKDILIKRAVGLIAAHFGDSTAKMYEKHFSSLSEDAILATIEELLSEIVGPSNAKKQTAILCAL</sequence>
<dbReference type="STRING" id="1797994.A2227_07915"/>
<organism evidence="1 2">
    <name type="scientific">Candidatus Falkowbacteria bacterium RIFOXYA2_FULL_47_19</name>
    <dbReference type="NCBI Taxonomy" id="1797994"/>
    <lineage>
        <taxon>Bacteria</taxon>
        <taxon>Candidatus Falkowiibacteriota</taxon>
    </lineage>
</organism>
<evidence type="ECO:0000313" key="1">
    <source>
        <dbReference type="EMBL" id="OGF25295.1"/>
    </source>
</evidence>
<gene>
    <name evidence="1" type="ORF">A2227_07915</name>
</gene>
<dbReference type="Proteomes" id="UP000178367">
    <property type="component" value="Unassembled WGS sequence"/>
</dbReference>
<reference evidence="1 2" key="1">
    <citation type="journal article" date="2016" name="Nat. Commun.">
        <title>Thousands of microbial genomes shed light on interconnected biogeochemical processes in an aquifer system.</title>
        <authorList>
            <person name="Anantharaman K."/>
            <person name="Brown C.T."/>
            <person name="Hug L.A."/>
            <person name="Sharon I."/>
            <person name="Castelle C.J."/>
            <person name="Probst A.J."/>
            <person name="Thomas B.C."/>
            <person name="Singh A."/>
            <person name="Wilkins M.J."/>
            <person name="Karaoz U."/>
            <person name="Brodie E.L."/>
            <person name="Williams K.H."/>
            <person name="Hubbard S.S."/>
            <person name="Banfield J.F."/>
        </authorList>
    </citation>
    <scope>NUCLEOTIDE SEQUENCE [LARGE SCALE GENOMIC DNA]</scope>
</reference>
<dbReference type="AlphaFoldDB" id="A0A1F5SF33"/>
<accession>A0A1F5SF33</accession>
<name>A0A1F5SF33_9BACT</name>
<comment type="caution">
    <text evidence="1">The sequence shown here is derived from an EMBL/GenBank/DDBJ whole genome shotgun (WGS) entry which is preliminary data.</text>
</comment>
<evidence type="ECO:0000313" key="2">
    <source>
        <dbReference type="Proteomes" id="UP000178367"/>
    </source>
</evidence>
<protein>
    <submittedName>
        <fullName evidence="1">Uncharacterized protein</fullName>
    </submittedName>
</protein>